<dbReference type="Gene3D" id="3.40.50.2300">
    <property type="match status" value="2"/>
</dbReference>
<evidence type="ECO:0000256" key="3">
    <source>
        <dbReference type="SAM" id="SignalP"/>
    </source>
</evidence>
<comment type="similarity">
    <text evidence="2">Belongs to the bacterial solute-binding protein 2 family.</text>
</comment>
<evidence type="ECO:0000256" key="2">
    <source>
        <dbReference type="ARBA" id="ARBA00007639"/>
    </source>
</evidence>
<dbReference type="Proteomes" id="UP000028640">
    <property type="component" value="Unassembled WGS sequence"/>
</dbReference>
<dbReference type="GO" id="GO:0055085">
    <property type="term" value="P:transmembrane transport"/>
    <property type="evidence" value="ECO:0007669"/>
    <property type="project" value="UniProtKB-ARBA"/>
</dbReference>
<dbReference type="AlphaFoldDB" id="A0A085GEJ9"/>
<evidence type="ECO:0000256" key="1">
    <source>
        <dbReference type="ARBA" id="ARBA00004418"/>
    </source>
</evidence>
<sequence>MLKKMISTMVASALLGATAFSAFAQDKPKVAFVPQIVGIPYFKAMQDGGNRAAKAFGVDFIYSGPVDTNPMDQLQIVQNLIAQGVNAISVSVLDASSIAPVVEQAKAKNIKLFTSDSDAPDSGRAVYVAQATDEGLGDTVIDEMVKRVGDHAKIGIVSGEATASNLNAWIGFMQQRVKAKYPNVTLLKPQFAGGTSSRAAQISADMIAANPDLKGIIAVASTTCPGVAQAIETAGKIGKVVGTGYCSPDTARAYLKSGSFGFSVLWDPEKLGYLTVWAGKQLIDGKTFSAENSVPGLDQKVAYDAKTGVLLLGAPAVFTKQNVDQFHF</sequence>
<gene>
    <name evidence="5" type="ORF">GEAM_1549</name>
</gene>
<dbReference type="GO" id="GO:0030288">
    <property type="term" value="C:outer membrane-bounded periplasmic space"/>
    <property type="evidence" value="ECO:0007669"/>
    <property type="project" value="TreeGrafter"/>
</dbReference>
<proteinExistence type="inferred from homology"/>
<dbReference type="PANTHER" id="PTHR30036">
    <property type="entry name" value="D-XYLOSE-BINDING PERIPLASMIC PROTEIN"/>
    <property type="match status" value="1"/>
</dbReference>
<keyword evidence="6" id="KW-1185">Reference proteome</keyword>
<dbReference type="GO" id="GO:0030246">
    <property type="term" value="F:carbohydrate binding"/>
    <property type="evidence" value="ECO:0007669"/>
    <property type="project" value="TreeGrafter"/>
</dbReference>
<keyword evidence="3" id="KW-0732">Signal</keyword>
<accession>A0A085GEJ9</accession>
<protein>
    <submittedName>
        <fullName evidence="5">Substrate-binding component of a predicted ABC superfamily L-rhamnose transporter</fullName>
    </submittedName>
</protein>
<comment type="subcellular location">
    <subcellularLocation>
        <location evidence="1">Periplasm</location>
    </subcellularLocation>
</comment>
<dbReference type="PANTHER" id="PTHR30036:SF7">
    <property type="entry name" value="ABC TRANSPORTER PERIPLASMIC-BINDING PROTEIN YPHF"/>
    <property type="match status" value="1"/>
</dbReference>
<dbReference type="CDD" id="cd06302">
    <property type="entry name" value="PBP1_LsrB_Quorum_Sensing-like"/>
    <property type="match status" value="1"/>
</dbReference>
<dbReference type="Pfam" id="PF13407">
    <property type="entry name" value="Peripla_BP_4"/>
    <property type="match status" value="1"/>
</dbReference>
<dbReference type="GeneID" id="78379896"/>
<dbReference type="eggNOG" id="COG1879">
    <property type="taxonomic scope" value="Bacteria"/>
</dbReference>
<name>A0A085GEJ9_EWIA3</name>
<comment type="caution">
    <text evidence="5">The sequence shown here is derived from an EMBL/GenBank/DDBJ whole genome shotgun (WGS) entry which is preliminary data.</text>
</comment>
<organism evidence="5 6">
    <name type="scientific">Ewingella americana (strain ATCC 33852 / DSM 4580 / CCUG 14506 / JCM 5911 / LMG 7869 / NCTC 12157 / CDC 1468-78)</name>
    <dbReference type="NCBI Taxonomy" id="910964"/>
    <lineage>
        <taxon>Bacteria</taxon>
        <taxon>Pseudomonadati</taxon>
        <taxon>Pseudomonadota</taxon>
        <taxon>Gammaproteobacteria</taxon>
        <taxon>Enterobacterales</taxon>
        <taxon>Yersiniaceae</taxon>
        <taxon>Ewingella</taxon>
    </lineage>
</organism>
<evidence type="ECO:0000313" key="6">
    <source>
        <dbReference type="Proteomes" id="UP000028640"/>
    </source>
</evidence>
<dbReference type="InterPro" id="IPR025997">
    <property type="entry name" value="SBP_2_dom"/>
</dbReference>
<feature type="signal peptide" evidence="3">
    <location>
        <begin position="1"/>
        <end position="24"/>
    </location>
</feature>
<feature type="chain" id="PRO_5001791045" evidence="3">
    <location>
        <begin position="25"/>
        <end position="328"/>
    </location>
</feature>
<dbReference type="InterPro" id="IPR028082">
    <property type="entry name" value="Peripla_BP_I"/>
</dbReference>
<feature type="domain" description="Periplasmic binding protein" evidence="4">
    <location>
        <begin position="30"/>
        <end position="286"/>
    </location>
</feature>
<dbReference type="EMBL" id="JMPJ01000043">
    <property type="protein sequence ID" value="KFC82144.1"/>
    <property type="molecule type" value="Genomic_DNA"/>
</dbReference>
<reference evidence="5 6" key="1">
    <citation type="submission" date="2014-05" db="EMBL/GenBank/DDBJ databases">
        <title>ATOL: Assembling a taxonomically balanced genome-scale reconstruction of the evolutionary history of the Enterobacteriaceae.</title>
        <authorList>
            <person name="Plunkett G.III."/>
            <person name="Neeno-Eckwall E.C."/>
            <person name="Glasner J.D."/>
            <person name="Perna N.T."/>
        </authorList>
    </citation>
    <scope>NUCLEOTIDE SEQUENCE [LARGE SCALE GENOMIC DNA]</scope>
    <source>
        <strain evidence="5 6">ATCC 33852</strain>
    </source>
</reference>
<dbReference type="SUPFAM" id="SSF53822">
    <property type="entry name" value="Periplasmic binding protein-like I"/>
    <property type="match status" value="1"/>
</dbReference>
<dbReference type="STRING" id="910964.GEAM_1549"/>
<evidence type="ECO:0000259" key="4">
    <source>
        <dbReference type="Pfam" id="PF13407"/>
    </source>
</evidence>
<dbReference type="OrthoDB" id="9781890at2"/>
<dbReference type="InterPro" id="IPR050555">
    <property type="entry name" value="Bact_Solute-Bind_Prot2"/>
</dbReference>
<evidence type="ECO:0000313" key="5">
    <source>
        <dbReference type="EMBL" id="KFC82144.1"/>
    </source>
</evidence>
<dbReference type="RefSeq" id="WP_051899444.1">
    <property type="nucleotide sequence ID" value="NZ_JMPJ01000043.1"/>
</dbReference>